<dbReference type="Gene3D" id="3.40.50.1820">
    <property type="entry name" value="alpha/beta hydrolase"/>
    <property type="match status" value="1"/>
</dbReference>
<dbReference type="EMBL" id="CAJVOS010000082">
    <property type="protein sequence ID" value="CAG8260754.1"/>
    <property type="molecule type" value="Genomic_DNA"/>
</dbReference>
<feature type="domain" description="AB hydrolase-1" evidence="1">
    <location>
        <begin position="9"/>
        <end position="237"/>
    </location>
</feature>
<dbReference type="Proteomes" id="UP001153618">
    <property type="component" value="Unassembled WGS sequence"/>
</dbReference>
<evidence type="ECO:0000313" key="3">
    <source>
        <dbReference type="Proteomes" id="UP001153618"/>
    </source>
</evidence>
<dbReference type="SUPFAM" id="SSF53474">
    <property type="entry name" value="alpha/beta-Hydrolases"/>
    <property type="match status" value="1"/>
</dbReference>
<dbReference type="InterPro" id="IPR000073">
    <property type="entry name" value="AB_hydrolase_1"/>
</dbReference>
<dbReference type="PANTHER" id="PTHR37017">
    <property type="entry name" value="AB HYDROLASE-1 DOMAIN-CONTAINING PROTEIN-RELATED"/>
    <property type="match status" value="1"/>
</dbReference>
<organism evidence="2 3">
    <name type="scientific">Penicillium olsonii</name>
    <dbReference type="NCBI Taxonomy" id="99116"/>
    <lineage>
        <taxon>Eukaryota</taxon>
        <taxon>Fungi</taxon>
        <taxon>Dikarya</taxon>
        <taxon>Ascomycota</taxon>
        <taxon>Pezizomycotina</taxon>
        <taxon>Eurotiomycetes</taxon>
        <taxon>Eurotiomycetidae</taxon>
        <taxon>Eurotiales</taxon>
        <taxon>Aspergillaceae</taxon>
        <taxon>Penicillium</taxon>
    </lineage>
</organism>
<evidence type="ECO:0000259" key="1">
    <source>
        <dbReference type="Pfam" id="PF12697"/>
    </source>
</evidence>
<protein>
    <recommendedName>
        <fullName evidence="1">AB hydrolase-1 domain-containing protein</fullName>
    </recommendedName>
</protein>
<dbReference type="GO" id="GO:0017000">
    <property type="term" value="P:antibiotic biosynthetic process"/>
    <property type="evidence" value="ECO:0007669"/>
    <property type="project" value="UniProtKB-ARBA"/>
</dbReference>
<dbReference type="InterPro" id="IPR052897">
    <property type="entry name" value="Sec-Metab_Biosynth_Hydrolase"/>
</dbReference>
<dbReference type="Pfam" id="PF12697">
    <property type="entry name" value="Abhydrolase_6"/>
    <property type="match status" value="1"/>
</dbReference>
<evidence type="ECO:0000313" key="2">
    <source>
        <dbReference type="EMBL" id="CAG8260754.1"/>
    </source>
</evidence>
<dbReference type="InterPro" id="IPR029058">
    <property type="entry name" value="AB_hydrolase_fold"/>
</dbReference>
<dbReference type="OrthoDB" id="408373at2759"/>
<name>A0A9W4IDG2_PENOL</name>
<dbReference type="GO" id="GO:0072330">
    <property type="term" value="P:monocarboxylic acid biosynthetic process"/>
    <property type="evidence" value="ECO:0007669"/>
    <property type="project" value="UniProtKB-ARBA"/>
</dbReference>
<dbReference type="AlphaFoldDB" id="A0A9W4IDG2"/>
<reference evidence="2" key="1">
    <citation type="submission" date="2021-07" db="EMBL/GenBank/DDBJ databases">
        <authorList>
            <person name="Branca A.L. A."/>
        </authorList>
    </citation>
    <scope>NUCLEOTIDE SEQUENCE</scope>
</reference>
<keyword evidence="3" id="KW-1185">Reference proteome</keyword>
<comment type="caution">
    <text evidence="2">The sequence shown here is derived from an EMBL/GenBank/DDBJ whole genome shotgun (WGS) entry which is preliminary data.</text>
</comment>
<gene>
    <name evidence="2" type="ORF">POLS_LOCUS8996</name>
</gene>
<accession>A0A9W4IDG2</accession>
<proteinExistence type="predicted"/>
<dbReference type="PANTHER" id="PTHR37017:SF11">
    <property type="entry name" value="ESTERASE_LIPASE_THIOESTERASE DOMAIN-CONTAINING PROTEIN"/>
    <property type="match status" value="1"/>
</dbReference>
<sequence>MNPKDNTIVVFAPGAWSAGSAYDEFRELLTRRGIASFAMDHLTNGAEPPNKRLSDDQERLRRIVSTYADEGKQIVLVGHSYGGMVITAASSGLGLEERAKAGQPGGIKVLVFMAAFVTPKGKCLKDMIGGQLWPWMLVDGDYVRLDPNVDLVQDVPEETKAKKAKHALPHICLRAFLDRATEEPWHTIPSAYIACDEDIALPAAIQDNMIELLPNPRVFRLPSGHSPFLSLPNETADILELLCK</sequence>